<dbReference type="AlphaFoldDB" id="A0A915HTF7"/>
<protein>
    <submittedName>
        <fullName evidence="2">Uncharacterized protein</fullName>
    </submittedName>
</protein>
<evidence type="ECO:0000313" key="1">
    <source>
        <dbReference type="Proteomes" id="UP000887565"/>
    </source>
</evidence>
<accession>A0A915HTF7</accession>
<name>A0A915HTF7_ROMCU</name>
<reference evidence="2" key="1">
    <citation type="submission" date="2022-11" db="UniProtKB">
        <authorList>
            <consortium name="WormBaseParasite"/>
        </authorList>
    </citation>
    <scope>IDENTIFICATION</scope>
</reference>
<dbReference type="WBParaSite" id="nRc.2.0.1.t05044-RA">
    <property type="protein sequence ID" value="nRc.2.0.1.t05044-RA"/>
    <property type="gene ID" value="nRc.2.0.1.g05044"/>
</dbReference>
<dbReference type="Proteomes" id="UP000887565">
    <property type="component" value="Unplaced"/>
</dbReference>
<proteinExistence type="predicted"/>
<evidence type="ECO:0000313" key="2">
    <source>
        <dbReference type="WBParaSite" id="nRc.2.0.1.t05044-RA"/>
    </source>
</evidence>
<keyword evidence="1" id="KW-1185">Reference proteome</keyword>
<sequence>MIDSDQSFDRRSFTRDWVINFDNLEMVEKRYFLCKVIASIEFCSLATVILKEKIYFIAEVPCIKTLMANMFVDYSTILVTGNLALPFTFDANP</sequence>
<organism evidence="1 2">
    <name type="scientific">Romanomermis culicivorax</name>
    <name type="common">Nematode worm</name>
    <dbReference type="NCBI Taxonomy" id="13658"/>
    <lineage>
        <taxon>Eukaryota</taxon>
        <taxon>Metazoa</taxon>
        <taxon>Ecdysozoa</taxon>
        <taxon>Nematoda</taxon>
        <taxon>Enoplea</taxon>
        <taxon>Dorylaimia</taxon>
        <taxon>Mermithida</taxon>
        <taxon>Mermithoidea</taxon>
        <taxon>Mermithidae</taxon>
        <taxon>Romanomermis</taxon>
    </lineage>
</organism>